<evidence type="ECO:0000313" key="9">
    <source>
        <dbReference type="Proteomes" id="UP000237105"/>
    </source>
</evidence>
<sequence>MWWMTQRMGTHGKDIPFETQFLIVESHDGSHFDDGQSAVYTVFLPILEGDFRAVLQGNEHDELEICLESGDPDVEDFVGSHLVFVGAGSNPFDVVTNAVKTVEKHLQTFCHRERKKMPDMLNWFGWCTWDAFYTDVTSEGLKQGLESLEKGGSPPKFVIIDDGWQSVDVDTNGTEYKADNAANFANRLTNIKENHKFQKDGKEGHRVEDPALGLRHIVSDIREKHALKYVYVWHAITGYWGGVRPGITEMEHYESQMAYPVSSPGVQSNEHCEALASITKNGLGLVNPEKVFNFYNELHSYLSSAGINGVKVDVQNILETLGAGHGGRVKLARKYHQALEASIARNFPDNGIISCMSHNTDGLYSSKRSAVIRASDDFWPRDPASHTIHIASVAYNTVFLGEFMQPDWDMFHSLHPMAEYHGAARAVGGCAIYVSDKPGQHDFNLLKKLVLPDGSILRARLPGRPTRDCLFSDPARDGKSPLKIWNLNKFSGVVGAFNCQGAGWCKVGKKNLVHDEHPGTITGVIRAKDVDYLHKVADDKWSGDAVIFSHLGAEVVYLPKDASLPITLESREYEVYTVVPVKELSNGVTFAPIGLIKMFNSGGAIKEVDYESKGSAIVDMRVRGCGLFGTYSSTRPKRVTVDSEEMVFDYDELSGLVTIDLRVSEEELYLWNITIEL</sequence>
<dbReference type="EMBL" id="JXTB01000298">
    <property type="protein sequence ID" value="PON47230.1"/>
    <property type="molecule type" value="Genomic_DNA"/>
</dbReference>
<comment type="function">
    <text evidence="6">Transglycosidase operating by a ping-pong reaction mechanism. Involved in the synthesis of raffinose, a major soluble carbohydrate in seeds, roots and tubers.</text>
</comment>
<dbReference type="EC" id="2.4.1.82" evidence="2"/>
<dbReference type="GO" id="GO:0047274">
    <property type="term" value="F:galactinol-sucrose galactosyltransferase activity"/>
    <property type="evidence" value="ECO:0007669"/>
    <property type="project" value="UniProtKB-EC"/>
</dbReference>
<keyword evidence="8" id="KW-0378">Hydrolase</keyword>
<dbReference type="STRING" id="3476.A0A2P5BEL1"/>
<dbReference type="Proteomes" id="UP000237105">
    <property type="component" value="Unassembled WGS sequence"/>
</dbReference>
<comment type="similarity">
    <text evidence="1">Belongs to the glycosyl hydrolases 36 family.</text>
</comment>
<evidence type="ECO:0000256" key="1">
    <source>
        <dbReference type="ARBA" id="ARBA00007240"/>
    </source>
</evidence>
<evidence type="ECO:0000256" key="7">
    <source>
        <dbReference type="ARBA" id="ARBA00049426"/>
    </source>
</evidence>
<keyword evidence="9" id="KW-1185">Reference proteome</keyword>
<dbReference type="SUPFAM" id="SSF51445">
    <property type="entry name" value="(Trans)glycosidases"/>
    <property type="match status" value="1"/>
</dbReference>
<dbReference type="AlphaFoldDB" id="A0A2P5BEL1"/>
<accession>A0A2P5BEL1</accession>
<comment type="caution">
    <text evidence="8">The sequence shown here is derived from an EMBL/GenBank/DDBJ whole genome shotgun (WGS) entry which is preliminary data.</text>
</comment>
<evidence type="ECO:0000256" key="3">
    <source>
        <dbReference type="ARBA" id="ARBA00022676"/>
    </source>
</evidence>
<dbReference type="FunFam" id="3.20.20.70:FF:000129">
    <property type="entry name" value="Probable galactinol--sucrose galactosyltransferase 1"/>
    <property type="match status" value="1"/>
</dbReference>
<dbReference type="Gene3D" id="3.20.20.70">
    <property type="entry name" value="Aldolase class I"/>
    <property type="match status" value="1"/>
</dbReference>
<evidence type="ECO:0000313" key="8">
    <source>
        <dbReference type="EMBL" id="PON47230.1"/>
    </source>
</evidence>
<dbReference type="PANTHER" id="PTHR31268">
    <property type="match status" value="1"/>
</dbReference>
<dbReference type="Pfam" id="PF05691">
    <property type="entry name" value="Raffinose_syn"/>
    <property type="match status" value="1"/>
</dbReference>
<dbReference type="InterPro" id="IPR008811">
    <property type="entry name" value="Glycosyl_hydrolases_36"/>
</dbReference>
<evidence type="ECO:0000256" key="5">
    <source>
        <dbReference type="ARBA" id="ARBA00023277"/>
    </source>
</evidence>
<dbReference type="GO" id="GO:0016787">
    <property type="term" value="F:hydrolase activity"/>
    <property type="evidence" value="ECO:0007669"/>
    <property type="project" value="UniProtKB-KW"/>
</dbReference>
<keyword evidence="4" id="KW-0808">Transferase</keyword>
<proteinExistence type="inferred from homology"/>
<keyword evidence="3" id="KW-0328">Glycosyltransferase</keyword>
<evidence type="ECO:0000256" key="6">
    <source>
        <dbReference type="ARBA" id="ARBA00025404"/>
    </source>
</evidence>
<dbReference type="InterPro" id="IPR017853">
    <property type="entry name" value="GH"/>
</dbReference>
<gene>
    <name evidence="8" type="ORF">PanWU01x14_246110</name>
</gene>
<evidence type="ECO:0000256" key="2">
    <source>
        <dbReference type="ARBA" id="ARBA00012708"/>
    </source>
</evidence>
<dbReference type="OrthoDB" id="4664297at2759"/>
<organism evidence="8 9">
    <name type="scientific">Parasponia andersonii</name>
    <name type="common">Sponia andersonii</name>
    <dbReference type="NCBI Taxonomy" id="3476"/>
    <lineage>
        <taxon>Eukaryota</taxon>
        <taxon>Viridiplantae</taxon>
        <taxon>Streptophyta</taxon>
        <taxon>Embryophyta</taxon>
        <taxon>Tracheophyta</taxon>
        <taxon>Spermatophyta</taxon>
        <taxon>Magnoliopsida</taxon>
        <taxon>eudicotyledons</taxon>
        <taxon>Gunneridae</taxon>
        <taxon>Pentapetalae</taxon>
        <taxon>rosids</taxon>
        <taxon>fabids</taxon>
        <taxon>Rosales</taxon>
        <taxon>Cannabaceae</taxon>
        <taxon>Parasponia</taxon>
    </lineage>
</organism>
<dbReference type="InterPro" id="IPR013785">
    <property type="entry name" value="Aldolase_TIM"/>
</dbReference>
<name>A0A2P5BEL1_PARAD</name>
<keyword evidence="5" id="KW-0119">Carbohydrate metabolism</keyword>
<evidence type="ECO:0000256" key="4">
    <source>
        <dbReference type="ARBA" id="ARBA00022679"/>
    </source>
</evidence>
<comment type="catalytic activity">
    <reaction evidence="7">
        <text>alpha-D-galactosyl-(1-&gt;3)-1D-myo-inositol + sucrose = raffinose + myo-inositol</text>
        <dbReference type="Rhea" id="RHEA:20161"/>
        <dbReference type="ChEBI" id="CHEBI:16634"/>
        <dbReference type="ChEBI" id="CHEBI:17268"/>
        <dbReference type="ChEBI" id="CHEBI:17505"/>
        <dbReference type="ChEBI" id="CHEBI:17992"/>
        <dbReference type="EC" id="2.4.1.82"/>
    </reaction>
</comment>
<reference evidence="9" key="1">
    <citation type="submission" date="2016-06" db="EMBL/GenBank/DDBJ databases">
        <title>Parallel loss of symbiosis genes in relatives of nitrogen-fixing non-legume Parasponia.</title>
        <authorList>
            <person name="Van Velzen R."/>
            <person name="Holmer R."/>
            <person name="Bu F."/>
            <person name="Rutten L."/>
            <person name="Van Zeijl A."/>
            <person name="Liu W."/>
            <person name="Santuari L."/>
            <person name="Cao Q."/>
            <person name="Sharma T."/>
            <person name="Shen D."/>
            <person name="Roswanjaya Y."/>
            <person name="Wardhani T."/>
            <person name="Kalhor M.S."/>
            <person name="Jansen J."/>
            <person name="Van den Hoogen J."/>
            <person name="Gungor B."/>
            <person name="Hartog M."/>
            <person name="Hontelez J."/>
            <person name="Verver J."/>
            <person name="Yang W.-C."/>
            <person name="Schijlen E."/>
            <person name="Repin R."/>
            <person name="Schilthuizen M."/>
            <person name="Schranz E."/>
            <person name="Heidstra R."/>
            <person name="Miyata K."/>
            <person name="Fedorova E."/>
            <person name="Kohlen W."/>
            <person name="Bisseling T."/>
            <person name="Smit S."/>
            <person name="Geurts R."/>
        </authorList>
    </citation>
    <scope>NUCLEOTIDE SEQUENCE [LARGE SCALE GENOMIC DNA]</scope>
    <source>
        <strain evidence="9">cv. WU1-14</strain>
    </source>
</reference>
<protein>
    <recommendedName>
        <fullName evidence="2">galactinol--sucrose galactosyltransferase</fullName>
        <ecNumber evidence="2">2.4.1.82</ecNumber>
    </recommendedName>
</protein>
<dbReference type="PANTHER" id="PTHR31268:SF29">
    <property type="entry name" value="GALACTINOL--SUCROSE GALACTOSYLTRANSFERASE 1-RELATED"/>
    <property type="match status" value="1"/>
</dbReference>